<dbReference type="Gene3D" id="3.40.605.10">
    <property type="entry name" value="Aldehyde Dehydrogenase, Chain A, domain 1"/>
    <property type="match status" value="1"/>
</dbReference>
<dbReference type="AlphaFoldDB" id="A0A917VAQ4"/>
<keyword evidence="4" id="KW-1185">Reference proteome</keyword>
<dbReference type="PANTHER" id="PTHR11699">
    <property type="entry name" value="ALDEHYDE DEHYDROGENASE-RELATED"/>
    <property type="match status" value="1"/>
</dbReference>
<evidence type="ECO:0000256" key="1">
    <source>
        <dbReference type="ARBA" id="ARBA00023002"/>
    </source>
</evidence>
<evidence type="ECO:0000313" key="4">
    <source>
        <dbReference type="Proteomes" id="UP000612956"/>
    </source>
</evidence>
<name>A0A917VAQ4_9NOCA</name>
<feature type="domain" description="Aldehyde dehydrogenase" evidence="2">
    <location>
        <begin position="6"/>
        <end position="455"/>
    </location>
</feature>
<evidence type="ECO:0000313" key="3">
    <source>
        <dbReference type="EMBL" id="GGK58065.1"/>
    </source>
</evidence>
<organism evidence="3 4">
    <name type="scientific">Nocardia camponoti</name>
    <dbReference type="NCBI Taxonomy" id="1616106"/>
    <lineage>
        <taxon>Bacteria</taxon>
        <taxon>Bacillati</taxon>
        <taxon>Actinomycetota</taxon>
        <taxon>Actinomycetes</taxon>
        <taxon>Mycobacteriales</taxon>
        <taxon>Nocardiaceae</taxon>
        <taxon>Nocardia</taxon>
    </lineage>
</organism>
<dbReference type="Proteomes" id="UP000612956">
    <property type="component" value="Unassembled WGS sequence"/>
</dbReference>
<gene>
    <name evidence="3" type="ORF">GCM10011591_32800</name>
</gene>
<dbReference type="InterPro" id="IPR016163">
    <property type="entry name" value="Ald_DH_C"/>
</dbReference>
<sequence length="491" mass="52542">MNDHIIATVDPRTGEENARYPVRGHAEVTLAVRTANHTQNWWGELDFAQRRSVLLDWRAEIARRSGDLVDILRSETGKPAADANLEVMLAVENLDWAARNAKLALGRKRLAANWLTRNQHASVGYLPLGVVGVLGAWNNPVFTPMGSIAYAMAAGNSVVFIPHQTTTGVGLWLAQSWYRVMPDQPVLQAITGDDGTAHALCQAGVDKIAYAGPAESSRDVITLCARTLTPVIVEHTGKGSMIVADDANIDAAAEAAVFGAMANSGQNATGIQRCYVADAVFDDFLARTADRAARLRPGADNRASYGPMINADQVEVVRAQVSDALDRGGHAVLGGLESFRDPYVEPIVLAHVPEDSIAITGEGIGPVLVVNRVADLADAVTRSNAAGNGIAVTIFTADVGTAEFVAEQLKVGVVTVNSSTAFTGIPALPFGGVGEYGQGHSHGKEGLREFSRTMSIARRRFRAPVRLSTFDRHPRHLRTAKALFRLRHGRG</sequence>
<keyword evidence="1" id="KW-0560">Oxidoreductase</keyword>
<dbReference type="InterPro" id="IPR015590">
    <property type="entry name" value="Aldehyde_DH_dom"/>
</dbReference>
<dbReference type="EMBL" id="BMMW01000003">
    <property type="protein sequence ID" value="GGK58065.1"/>
    <property type="molecule type" value="Genomic_DNA"/>
</dbReference>
<reference evidence="3" key="1">
    <citation type="journal article" date="2014" name="Int. J. Syst. Evol. Microbiol.">
        <title>Complete genome sequence of Corynebacterium casei LMG S-19264T (=DSM 44701T), isolated from a smear-ripened cheese.</title>
        <authorList>
            <consortium name="US DOE Joint Genome Institute (JGI-PGF)"/>
            <person name="Walter F."/>
            <person name="Albersmeier A."/>
            <person name="Kalinowski J."/>
            <person name="Ruckert C."/>
        </authorList>
    </citation>
    <scope>NUCLEOTIDE SEQUENCE</scope>
    <source>
        <strain evidence="3">CGMCC 4.7278</strain>
    </source>
</reference>
<protein>
    <submittedName>
        <fullName evidence="3">Aldehyde dehydrogenase</fullName>
    </submittedName>
</protein>
<dbReference type="Gene3D" id="3.40.309.10">
    <property type="entry name" value="Aldehyde Dehydrogenase, Chain A, domain 2"/>
    <property type="match status" value="1"/>
</dbReference>
<reference evidence="3" key="2">
    <citation type="submission" date="2020-09" db="EMBL/GenBank/DDBJ databases">
        <authorList>
            <person name="Sun Q."/>
            <person name="Zhou Y."/>
        </authorList>
    </citation>
    <scope>NUCLEOTIDE SEQUENCE</scope>
    <source>
        <strain evidence="3">CGMCC 4.7278</strain>
    </source>
</reference>
<dbReference type="InterPro" id="IPR016162">
    <property type="entry name" value="Ald_DH_N"/>
</dbReference>
<dbReference type="SUPFAM" id="SSF53720">
    <property type="entry name" value="ALDH-like"/>
    <property type="match status" value="1"/>
</dbReference>
<accession>A0A917VAQ4</accession>
<dbReference type="Pfam" id="PF00171">
    <property type="entry name" value="Aldedh"/>
    <property type="match status" value="1"/>
</dbReference>
<dbReference type="GO" id="GO:0016620">
    <property type="term" value="F:oxidoreductase activity, acting on the aldehyde or oxo group of donors, NAD or NADP as acceptor"/>
    <property type="evidence" value="ECO:0007669"/>
    <property type="project" value="InterPro"/>
</dbReference>
<dbReference type="RefSeq" id="WP_188829874.1">
    <property type="nucleotide sequence ID" value="NZ_BMMW01000003.1"/>
</dbReference>
<evidence type="ECO:0000259" key="2">
    <source>
        <dbReference type="Pfam" id="PF00171"/>
    </source>
</evidence>
<dbReference type="InterPro" id="IPR016161">
    <property type="entry name" value="Ald_DH/histidinol_DH"/>
</dbReference>
<comment type="caution">
    <text evidence="3">The sequence shown here is derived from an EMBL/GenBank/DDBJ whole genome shotgun (WGS) entry which is preliminary data.</text>
</comment>
<proteinExistence type="predicted"/>